<evidence type="ECO:0000313" key="3">
    <source>
        <dbReference type="EMBL" id="GGS50060.1"/>
    </source>
</evidence>
<dbReference type="SUPFAM" id="SSF53300">
    <property type="entry name" value="vWA-like"/>
    <property type="match status" value="1"/>
</dbReference>
<evidence type="ECO:0000313" key="4">
    <source>
        <dbReference type="Proteomes" id="UP000653493"/>
    </source>
</evidence>
<sequence>MGAAPRFMAAKARPLPVLVLADVSGSMGEPREKIDVLNECIRHMLDDFATADVGRGVIHVGVIAFSQNRAELHQDMVPAAEASWTDMEARGGTPLGAALELADEVLRDESAVPARSFSPTLVLVSDGLPTDEWEEALDRLLDSPRGSRANRLAVAIGPDMTEQAKAVLRRFVSDEANGVFEAHDVGRIQQYFRWVTVTVTQQARSTRPDRAPVLRPDDLSDFGA</sequence>
<proteinExistence type="predicted"/>
<evidence type="ECO:0000256" key="1">
    <source>
        <dbReference type="SAM" id="MobiDB-lite"/>
    </source>
</evidence>
<reference evidence="3" key="1">
    <citation type="journal article" date="2014" name="Int. J. Syst. Evol. Microbiol.">
        <title>Complete genome sequence of Corynebacterium casei LMG S-19264T (=DSM 44701T), isolated from a smear-ripened cheese.</title>
        <authorList>
            <consortium name="US DOE Joint Genome Institute (JGI-PGF)"/>
            <person name="Walter F."/>
            <person name="Albersmeier A."/>
            <person name="Kalinowski J."/>
            <person name="Ruckert C."/>
        </authorList>
    </citation>
    <scope>NUCLEOTIDE SEQUENCE</scope>
    <source>
        <strain evidence="3">JCM 4234</strain>
    </source>
</reference>
<dbReference type="SMART" id="SM00327">
    <property type="entry name" value="VWA"/>
    <property type="match status" value="1"/>
</dbReference>
<protein>
    <recommendedName>
        <fullName evidence="2">VWFA domain-containing protein</fullName>
    </recommendedName>
</protein>
<dbReference type="Proteomes" id="UP000653493">
    <property type="component" value="Unassembled WGS sequence"/>
</dbReference>
<feature type="region of interest" description="Disordered" evidence="1">
    <location>
        <begin position="205"/>
        <end position="224"/>
    </location>
</feature>
<feature type="domain" description="VWFA" evidence="2">
    <location>
        <begin position="16"/>
        <end position="195"/>
    </location>
</feature>
<organism evidence="3 4">
    <name type="scientific">Streptomyces griseoviridis</name>
    <dbReference type="NCBI Taxonomy" id="45398"/>
    <lineage>
        <taxon>Bacteria</taxon>
        <taxon>Bacillati</taxon>
        <taxon>Actinomycetota</taxon>
        <taxon>Actinomycetes</taxon>
        <taxon>Kitasatosporales</taxon>
        <taxon>Streptomycetaceae</taxon>
        <taxon>Streptomyces</taxon>
    </lineage>
</organism>
<dbReference type="InterPro" id="IPR002035">
    <property type="entry name" value="VWF_A"/>
</dbReference>
<dbReference type="Gene3D" id="3.40.50.410">
    <property type="entry name" value="von Willebrand factor, type A domain"/>
    <property type="match status" value="1"/>
</dbReference>
<dbReference type="PROSITE" id="PS50234">
    <property type="entry name" value="VWFA"/>
    <property type="match status" value="1"/>
</dbReference>
<evidence type="ECO:0000259" key="2">
    <source>
        <dbReference type="PROSITE" id="PS50234"/>
    </source>
</evidence>
<dbReference type="EMBL" id="BMSL01000014">
    <property type="protein sequence ID" value="GGS50060.1"/>
    <property type="molecule type" value="Genomic_DNA"/>
</dbReference>
<dbReference type="AlphaFoldDB" id="A0A918GNZ9"/>
<name>A0A918GNZ9_STRGD</name>
<keyword evidence="4" id="KW-1185">Reference proteome</keyword>
<dbReference type="Pfam" id="PF13519">
    <property type="entry name" value="VWA_2"/>
    <property type="match status" value="1"/>
</dbReference>
<comment type="caution">
    <text evidence="3">The sequence shown here is derived from an EMBL/GenBank/DDBJ whole genome shotgun (WGS) entry which is preliminary data.</text>
</comment>
<gene>
    <name evidence="3" type="ORF">GCM10010238_44470</name>
</gene>
<accession>A0A918GNZ9</accession>
<dbReference type="InterPro" id="IPR036465">
    <property type="entry name" value="vWFA_dom_sf"/>
</dbReference>
<reference evidence="3" key="2">
    <citation type="submission" date="2020-09" db="EMBL/GenBank/DDBJ databases">
        <authorList>
            <person name="Sun Q."/>
            <person name="Ohkuma M."/>
        </authorList>
    </citation>
    <scope>NUCLEOTIDE SEQUENCE</scope>
    <source>
        <strain evidence="3">JCM 4234</strain>
    </source>
</reference>
<feature type="compositionally biased region" description="Basic and acidic residues" evidence="1">
    <location>
        <begin position="206"/>
        <end position="218"/>
    </location>
</feature>